<sequence length="449" mass="49836">MAFPLDASQPFLLPSQLRLLAEAVRDAGPHDEATWIEWKSTLDLSAPHALVHLVKQTLGLGNRSPDEAAKRAGGYGYLLVGVEPGSVLGVDSIDPSDMEQDLTPYLGPDLVWNAEYVTLDGKDVLIVVVNPPRFGDPIHYLRKGLPHPNPSKGVKFVHAEHTVFIRKNGRTMAAGPEDWQMLHQRFAAARNRLEIEVVAARPDIERIADFPEHVKVHLDRHPRRLLAHRTLGAITGDDRTRAQYETEVEAHMDELREVFAQRLHDEMLRHSPAALSLTLVNRSDRPFQGVRVTATVRAEGRIFCLGPVDDELPKFKLPAPPRAWGTRRQPVFPTSTFLGRTHAPMPAGLLATMCRWEVHEVPGGLEIEFDPEDVRPRERLDLKHVPLLVSADAETELTVEWTAAGLSAEGSVSGRFVIPVVDSTLQALTGKDLGKWGLPADEPEQAEQD</sequence>
<feature type="domain" description="Schlafen AlbA-2" evidence="1">
    <location>
        <begin position="32"/>
        <end position="172"/>
    </location>
</feature>
<keyword evidence="3" id="KW-1185">Reference proteome</keyword>
<evidence type="ECO:0000313" key="2">
    <source>
        <dbReference type="EMBL" id="REE99000.1"/>
    </source>
</evidence>
<organism evidence="2 3">
    <name type="scientific">Thermomonospora umbrina</name>
    <dbReference type="NCBI Taxonomy" id="111806"/>
    <lineage>
        <taxon>Bacteria</taxon>
        <taxon>Bacillati</taxon>
        <taxon>Actinomycetota</taxon>
        <taxon>Actinomycetes</taxon>
        <taxon>Streptosporangiales</taxon>
        <taxon>Thermomonosporaceae</taxon>
        <taxon>Thermomonospora</taxon>
    </lineage>
</organism>
<proteinExistence type="predicted"/>
<dbReference type="OrthoDB" id="4578408at2"/>
<reference evidence="2 3" key="1">
    <citation type="submission" date="2018-08" db="EMBL/GenBank/DDBJ databases">
        <title>Sequencing the genomes of 1000 actinobacteria strains.</title>
        <authorList>
            <person name="Klenk H.-P."/>
        </authorList>
    </citation>
    <scope>NUCLEOTIDE SEQUENCE [LARGE SCALE GENOMIC DNA]</scope>
    <source>
        <strain evidence="2 3">DSM 43927</strain>
    </source>
</reference>
<dbReference type="Pfam" id="PF04326">
    <property type="entry name" value="SLFN_AlbA_2"/>
    <property type="match status" value="1"/>
</dbReference>
<comment type="caution">
    <text evidence="2">The sequence shown here is derived from an EMBL/GenBank/DDBJ whole genome shotgun (WGS) entry which is preliminary data.</text>
</comment>
<gene>
    <name evidence="2" type="ORF">DFJ69_4499</name>
</gene>
<evidence type="ECO:0000259" key="1">
    <source>
        <dbReference type="Pfam" id="PF04326"/>
    </source>
</evidence>
<dbReference type="Proteomes" id="UP000256661">
    <property type="component" value="Unassembled WGS sequence"/>
</dbReference>
<dbReference type="EMBL" id="QTTT01000001">
    <property type="protein sequence ID" value="REE99000.1"/>
    <property type="molecule type" value="Genomic_DNA"/>
</dbReference>
<dbReference type="InterPro" id="IPR007421">
    <property type="entry name" value="Schlafen_AlbA_2_dom"/>
</dbReference>
<name>A0A3D9SWW2_9ACTN</name>
<dbReference type="RefSeq" id="WP_116024375.1">
    <property type="nucleotide sequence ID" value="NZ_QTTT01000001.1"/>
</dbReference>
<protein>
    <recommendedName>
        <fullName evidence="1">Schlafen AlbA-2 domain-containing protein</fullName>
    </recommendedName>
</protein>
<dbReference type="AlphaFoldDB" id="A0A3D9SWW2"/>
<evidence type="ECO:0000313" key="3">
    <source>
        <dbReference type="Proteomes" id="UP000256661"/>
    </source>
</evidence>
<accession>A0A3D9SWW2</accession>